<dbReference type="InterPro" id="IPR016055">
    <property type="entry name" value="A-D-PHexomutase_a/b/a-I/II/III"/>
</dbReference>
<dbReference type="GeneID" id="14309888"/>
<evidence type="ECO:0000313" key="12">
    <source>
        <dbReference type="Proteomes" id="UP000010824"/>
    </source>
</evidence>
<name>L0HHH4_METFS</name>
<dbReference type="InterPro" id="IPR036900">
    <property type="entry name" value="A-D-PHexomutase_C_sf"/>
</dbReference>
<dbReference type="PANTHER" id="PTHR43771:SF1">
    <property type="entry name" value="PHOSPHOMANNOMUTASE"/>
    <property type="match status" value="1"/>
</dbReference>
<dbReference type="Pfam" id="PF00408">
    <property type="entry name" value="PGM_PMM_IV"/>
    <property type="match status" value="1"/>
</dbReference>
<dbReference type="FunFam" id="3.40.120.10:FF:000001">
    <property type="entry name" value="Phosphoglucosamine mutase"/>
    <property type="match status" value="1"/>
</dbReference>
<dbReference type="HOGENOM" id="CLU_016950_7_1_2"/>
<feature type="domain" description="Alpha-D-phosphohexomutase alpha/beta/alpha" evidence="8">
    <location>
        <begin position="9"/>
        <end position="135"/>
    </location>
</feature>
<keyword evidence="6" id="KW-0413">Isomerase</keyword>
<feature type="domain" description="Alpha-D-phosphohexomutase alpha/beta/alpha" evidence="9">
    <location>
        <begin position="157"/>
        <end position="254"/>
    </location>
</feature>
<evidence type="ECO:0000256" key="1">
    <source>
        <dbReference type="ARBA" id="ARBA00001946"/>
    </source>
</evidence>
<dbReference type="CDD" id="cd03087">
    <property type="entry name" value="PGM_like1"/>
    <property type="match status" value="1"/>
</dbReference>
<gene>
    <name evidence="11" type="ordered locus">Metfor_2496</name>
</gene>
<feature type="domain" description="Alpha-D-phosphohexomutase alpha/beta/alpha" evidence="10">
    <location>
        <begin position="263"/>
        <end position="371"/>
    </location>
</feature>
<evidence type="ECO:0000259" key="9">
    <source>
        <dbReference type="Pfam" id="PF02879"/>
    </source>
</evidence>
<dbReference type="Pfam" id="PF02879">
    <property type="entry name" value="PGM_PMM_II"/>
    <property type="match status" value="1"/>
</dbReference>
<dbReference type="InterPro" id="IPR005841">
    <property type="entry name" value="Alpha-D-phosphohexomutase_SF"/>
</dbReference>
<sequence>MPVKKMQKRLFGTNGVRGVVGKDLTPDLVMVIGQSLGSMRKGRIAVGRDTRTSGEMFIRALKAGLLSVGCDVVDCGILPTPALQYIVKEGFAAGAIITASHNPPEYNGVKIIEPDGTEMGDEETVKLEDKIFSRAFSVEPWDRTGKETQGPELLTNYITAITGSFSGKPGEGMTVVVDPGSGPASLTTPRILTDLGCRVLTINAIMDGTFPGRLPEPSLEGLMNCAALVTGSGAAFGVAHDGDADRAVFIDEKGRFVEENLQFALIASHICRRKQGIVVTPVSTGQVAEDVVTRARSSIEYTPVGSIYVARTMRSLLDQGKPVIFGGEGNGGLIFPEHQFCRDGGMTAAMMVSLLASTGKKLSELVDELPPRTIIKEKIVTQKGAEIIGRLKNAYSSEKIDETDGVKIFRNGSWALIRASGTEPIIRVIIDSPLPEDGQAFHTEIMNCIRKAVDSGGLEASLHL</sequence>
<comment type="similarity">
    <text evidence="2">Belongs to the phosphohexose mutase family.</text>
</comment>
<comment type="cofactor">
    <cofactor evidence="1">
        <name>Mg(2+)</name>
        <dbReference type="ChEBI" id="CHEBI:18420"/>
    </cofactor>
</comment>
<reference evidence="11 12" key="2">
    <citation type="journal article" date="2014" name="Genome Announc.">
        <title>Complete Genome Sequence of Methanoregula formicica SMSPT, a Mesophilic Hydrogenotrophic Methanogen Isolated from a Methanogenic Upflow Anaerobic Sludge Blanket Reactor.</title>
        <authorList>
            <person name="Yamamoto K."/>
            <person name="Tamaki H."/>
            <person name="Cadillo-Quiroz H."/>
            <person name="Imachi H."/>
            <person name="Kyrpides N."/>
            <person name="Woyke T."/>
            <person name="Goodwin L."/>
            <person name="Zinder S.H."/>
            <person name="Kamagata Y."/>
            <person name="Liu W.T."/>
        </authorList>
    </citation>
    <scope>NUCLEOTIDE SEQUENCE [LARGE SCALE GENOMIC DNA]</scope>
    <source>
        <strain evidence="12">DSM 22288 / NBRC 105244 / SMSP</strain>
    </source>
</reference>
<keyword evidence="3" id="KW-0597">Phosphoprotein</keyword>
<dbReference type="GO" id="GO:0046872">
    <property type="term" value="F:metal ion binding"/>
    <property type="evidence" value="ECO:0007669"/>
    <property type="project" value="UniProtKB-KW"/>
</dbReference>
<evidence type="ECO:0000256" key="2">
    <source>
        <dbReference type="ARBA" id="ARBA00010231"/>
    </source>
</evidence>
<organism evidence="11 12">
    <name type="scientific">Methanoregula formicica (strain DSM 22288 / NBRC 105244 / SMSP)</name>
    <dbReference type="NCBI Taxonomy" id="593750"/>
    <lineage>
        <taxon>Archaea</taxon>
        <taxon>Methanobacteriati</taxon>
        <taxon>Methanobacteriota</taxon>
        <taxon>Stenosarchaea group</taxon>
        <taxon>Methanomicrobia</taxon>
        <taxon>Methanomicrobiales</taxon>
        <taxon>Methanoregulaceae</taxon>
        <taxon>Methanoregula</taxon>
    </lineage>
</organism>
<keyword evidence="4" id="KW-0479">Metal-binding</keyword>
<dbReference type="EMBL" id="CP003167">
    <property type="protein sequence ID" value="AGB03490.1"/>
    <property type="molecule type" value="Genomic_DNA"/>
</dbReference>
<dbReference type="RefSeq" id="WP_015286452.1">
    <property type="nucleotide sequence ID" value="NC_019943.1"/>
</dbReference>
<dbReference type="NCBIfam" id="TIGR03990">
    <property type="entry name" value="Arch_GlmM"/>
    <property type="match status" value="1"/>
</dbReference>
<keyword evidence="12" id="KW-1185">Reference proteome</keyword>
<dbReference type="STRING" id="593750.Metfor_2496"/>
<dbReference type="OrthoDB" id="10363at2157"/>
<dbReference type="PANTHER" id="PTHR43771">
    <property type="entry name" value="PHOSPHOMANNOMUTASE"/>
    <property type="match status" value="1"/>
</dbReference>
<evidence type="ECO:0000313" key="11">
    <source>
        <dbReference type="EMBL" id="AGB03490.1"/>
    </source>
</evidence>
<dbReference type="InterPro" id="IPR005846">
    <property type="entry name" value="A-D-PHexomutase_a/b/a-III"/>
</dbReference>
<dbReference type="InterPro" id="IPR024086">
    <property type="entry name" value="GlmM_arc-type"/>
</dbReference>
<feature type="domain" description="Alpha-D-phosphohexomutase C-terminal" evidence="7">
    <location>
        <begin position="392"/>
        <end position="433"/>
    </location>
</feature>
<dbReference type="SUPFAM" id="SSF55957">
    <property type="entry name" value="Phosphoglucomutase, C-terminal domain"/>
    <property type="match status" value="1"/>
</dbReference>
<dbReference type="Gene3D" id="3.30.310.50">
    <property type="entry name" value="Alpha-D-phosphohexomutase, C-terminal domain"/>
    <property type="match status" value="1"/>
</dbReference>
<dbReference type="Pfam" id="PF02878">
    <property type="entry name" value="PGM_PMM_I"/>
    <property type="match status" value="1"/>
</dbReference>
<accession>L0HHH4</accession>
<dbReference type="PRINTS" id="PR00509">
    <property type="entry name" value="PGMPMM"/>
</dbReference>
<evidence type="ECO:0000256" key="6">
    <source>
        <dbReference type="ARBA" id="ARBA00023235"/>
    </source>
</evidence>
<dbReference type="SUPFAM" id="SSF53738">
    <property type="entry name" value="Phosphoglucomutase, first 3 domains"/>
    <property type="match status" value="3"/>
</dbReference>
<keyword evidence="5" id="KW-0460">Magnesium</keyword>
<dbReference type="GO" id="GO:0008966">
    <property type="term" value="F:phosphoglucosamine mutase activity"/>
    <property type="evidence" value="ECO:0007669"/>
    <property type="project" value="InterPro"/>
</dbReference>
<dbReference type="InParanoid" id="L0HHH4"/>
<proteinExistence type="inferred from homology"/>
<evidence type="ECO:0000256" key="5">
    <source>
        <dbReference type="ARBA" id="ARBA00022842"/>
    </source>
</evidence>
<evidence type="ECO:0000256" key="3">
    <source>
        <dbReference type="ARBA" id="ARBA00022553"/>
    </source>
</evidence>
<evidence type="ECO:0000256" key="4">
    <source>
        <dbReference type="ARBA" id="ARBA00022723"/>
    </source>
</evidence>
<protein>
    <submittedName>
        <fullName evidence="11">Phosphoglucosamine mutase</fullName>
    </submittedName>
</protein>
<dbReference type="eggNOG" id="arCOG00767">
    <property type="taxonomic scope" value="Archaea"/>
</dbReference>
<dbReference type="AlphaFoldDB" id="L0HHH4"/>
<reference evidence="12" key="1">
    <citation type="submission" date="2011-12" db="EMBL/GenBank/DDBJ databases">
        <title>Complete sequence of Methanoregula formicicum SMSP.</title>
        <authorList>
            <person name="Lucas S."/>
            <person name="Han J."/>
            <person name="Lapidus A."/>
            <person name="Cheng J.-F."/>
            <person name="Goodwin L."/>
            <person name="Pitluck S."/>
            <person name="Peters L."/>
            <person name="Ovchinnikova G."/>
            <person name="Teshima H."/>
            <person name="Detter J.C."/>
            <person name="Han C."/>
            <person name="Tapia R."/>
            <person name="Land M."/>
            <person name="Hauser L."/>
            <person name="Kyrpides N."/>
            <person name="Ivanova N."/>
            <person name="Pagani I."/>
            <person name="Imachi H."/>
            <person name="Tamaki H."/>
            <person name="Sekiguchi Y."/>
            <person name="Kamagata Y."/>
            <person name="Cadillo-Quiroz H."/>
            <person name="Zinder S."/>
            <person name="Liu W.-T."/>
            <person name="Woyke T."/>
        </authorList>
    </citation>
    <scope>NUCLEOTIDE SEQUENCE [LARGE SCALE GENOMIC DNA]</scope>
    <source>
        <strain evidence="12">DSM 22288 / NBRC 105244 / SMSP</strain>
    </source>
</reference>
<dbReference type="InterPro" id="IPR005843">
    <property type="entry name" value="A-D-PHexomutase_C"/>
</dbReference>
<evidence type="ECO:0000259" key="8">
    <source>
        <dbReference type="Pfam" id="PF02878"/>
    </source>
</evidence>
<dbReference type="KEGG" id="mfo:Metfor_2496"/>
<dbReference type="Gene3D" id="3.40.120.10">
    <property type="entry name" value="Alpha-D-Glucose-1,6-Bisphosphate, subunit A, domain 3"/>
    <property type="match status" value="3"/>
</dbReference>
<dbReference type="InterPro" id="IPR005844">
    <property type="entry name" value="A-D-PHexomutase_a/b/a-I"/>
</dbReference>
<dbReference type="Pfam" id="PF02880">
    <property type="entry name" value="PGM_PMM_III"/>
    <property type="match status" value="1"/>
</dbReference>
<dbReference type="InterPro" id="IPR005845">
    <property type="entry name" value="A-D-PHexomutase_a/b/a-II"/>
</dbReference>
<evidence type="ECO:0000259" key="10">
    <source>
        <dbReference type="Pfam" id="PF02880"/>
    </source>
</evidence>
<dbReference type="GO" id="GO:0005975">
    <property type="term" value="P:carbohydrate metabolic process"/>
    <property type="evidence" value="ECO:0007669"/>
    <property type="project" value="InterPro"/>
</dbReference>
<evidence type="ECO:0000259" key="7">
    <source>
        <dbReference type="Pfam" id="PF00408"/>
    </source>
</evidence>
<dbReference type="Proteomes" id="UP000010824">
    <property type="component" value="Chromosome"/>
</dbReference>